<dbReference type="InterPro" id="IPR000210">
    <property type="entry name" value="BTB/POZ_dom"/>
</dbReference>
<name>A0A8J5KVT9_ZINOF</name>
<dbReference type="PANTHER" id="PTHR31060:SF32">
    <property type="entry name" value="BTB_POZ DOMAIN PLANT PROTEIN"/>
    <property type="match status" value="1"/>
</dbReference>
<evidence type="ECO:0000256" key="1">
    <source>
        <dbReference type="ARBA" id="ARBA00002668"/>
    </source>
</evidence>
<comment type="function">
    <text evidence="1">May act as a substrate-specific adapter of an E3 ubiquitin-protein ligase complex (CUL3-RBX1-BTB) which mediates the ubiquitination and subsequent proteasomal degradation of target proteins.</text>
</comment>
<feature type="domain" description="BTB" evidence="5">
    <location>
        <begin position="103"/>
        <end position="174"/>
    </location>
</feature>
<dbReference type="InterPro" id="IPR058039">
    <property type="entry name" value="At3g05675-like_ankyrin"/>
</dbReference>
<evidence type="ECO:0000256" key="3">
    <source>
        <dbReference type="ARBA" id="ARBA00022786"/>
    </source>
</evidence>
<proteinExistence type="predicted"/>
<comment type="pathway">
    <text evidence="2">Protein modification; protein ubiquitination.</text>
</comment>
<dbReference type="Gene3D" id="3.30.710.10">
    <property type="entry name" value="Potassium Channel Kv1.1, Chain A"/>
    <property type="match status" value="1"/>
</dbReference>
<keyword evidence="7" id="KW-1185">Reference proteome</keyword>
<evidence type="ECO:0000256" key="4">
    <source>
        <dbReference type="SAM" id="MobiDB-lite"/>
    </source>
</evidence>
<dbReference type="EMBL" id="JACMSC010000013">
    <property type="protein sequence ID" value="KAG6492573.1"/>
    <property type="molecule type" value="Genomic_DNA"/>
</dbReference>
<evidence type="ECO:0000256" key="2">
    <source>
        <dbReference type="ARBA" id="ARBA00004906"/>
    </source>
</evidence>
<comment type="caution">
    <text evidence="6">The sequence shown here is derived from an EMBL/GenBank/DDBJ whole genome shotgun (WGS) entry which is preliminary data.</text>
</comment>
<dbReference type="CDD" id="cd18186">
    <property type="entry name" value="BTB_POZ_ZBTB_KLHL-like"/>
    <property type="match status" value="1"/>
</dbReference>
<gene>
    <name evidence="6" type="ORF">ZIOFF_047536</name>
</gene>
<reference evidence="6 7" key="1">
    <citation type="submission" date="2020-08" db="EMBL/GenBank/DDBJ databases">
        <title>Plant Genome Project.</title>
        <authorList>
            <person name="Zhang R.-G."/>
        </authorList>
    </citation>
    <scope>NUCLEOTIDE SEQUENCE [LARGE SCALE GENOMIC DNA]</scope>
    <source>
        <tissue evidence="6">Rhizome</tissue>
    </source>
</reference>
<accession>A0A8J5KVT9</accession>
<dbReference type="PROSITE" id="PS50097">
    <property type="entry name" value="BTB"/>
    <property type="match status" value="1"/>
</dbReference>
<dbReference type="GO" id="GO:0016567">
    <property type="term" value="P:protein ubiquitination"/>
    <property type="evidence" value="ECO:0007669"/>
    <property type="project" value="UniProtKB-UniPathway"/>
</dbReference>
<dbReference type="Proteomes" id="UP000734854">
    <property type="component" value="Unassembled WGS sequence"/>
</dbReference>
<protein>
    <recommendedName>
        <fullName evidence="5">BTB domain-containing protein</fullName>
    </recommendedName>
</protein>
<dbReference type="Pfam" id="PF25553">
    <property type="entry name" value="BTB-POZ_ANK-like"/>
    <property type="match status" value="1"/>
</dbReference>
<keyword evidence="3" id="KW-0833">Ubl conjugation pathway</keyword>
<dbReference type="UniPathway" id="UPA00143"/>
<dbReference type="PANTHER" id="PTHR31060">
    <property type="entry name" value="OSJNBA0011J08.25 PROTEIN-RELATED"/>
    <property type="match status" value="1"/>
</dbReference>
<evidence type="ECO:0000313" key="7">
    <source>
        <dbReference type="Proteomes" id="UP000734854"/>
    </source>
</evidence>
<evidence type="ECO:0000313" key="6">
    <source>
        <dbReference type="EMBL" id="KAG6492573.1"/>
    </source>
</evidence>
<evidence type="ECO:0000259" key="5">
    <source>
        <dbReference type="PROSITE" id="PS50097"/>
    </source>
</evidence>
<sequence>MAAVAESLLKSGEVSAMIRQGFISSPRLSPTSSPPPTPPATVSGSSAVASVPSPPPPSFPAPRTTTLFEMIAQEGGQHRPPLRPKQLDLQERIAAILSSKGPSDVKLSVSSGNGMRIRMAAHRQVLTARSRFFAEKLVGICGRPGSRPVVVEICECDDAEVYVEAVGLMYSDDLRRMLAGENVSKVLGLFQRVSDVAIRSKDDCSTRDDLATVGGKGGVDYVLDFAGDIWSFVDIGEEWYDTFDGLLSSRSNDFRQMPLGRKVFGHLGACGRLESTIFRAIQYAFAYAIDCYIRSHVGMGLECQVSVDIKFDEGISACLEYLEAIPWSEYEEEKVISILGKLHIQQLREPIREIFQRVSVQPSTFANADPIFLGILDGVLQSKDKKARRDIKTLISGLLKEDVNQSNIQYNKLDVSKDSLYYLCQKCLDHLMQLFSEAANIENVADRASLMGEVAREADNVQWLVDILINKRIADEFVALWADQSELSTCHSKIPCMYRFEISRITAQLCVAIGRGRILVSKDAKISLLRTWLEALYDDFGWMKRACRDFDKKMVEDGLCATILTLPMVEQQSILLRWFDCFLNNGDNCPNMQRAFVVWWRRAFVRQYQGDQASTQLQNVVSDDHT</sequence>
<feature type="compositionally biased region" description="Low complexity" evidence="4">
    <location>
        <begin position="40"/>
        <end position="51"/>
    </location>
</feature>
<organism evidence="6 7">
    <name type="scientific">Zingiber officinale</name>
    <name type="common">Ginger</name>
    <name type="synonym">Amomum zingiber</name>
    <dbReference type="NCBI Taxonomy" id="94328"/>
    <lineage>
        <taxon>Eukaryota</taxon>
        <taxon>Viridiplantae</taxon>
        <taxon>Streptophyta</taxon>
        <taxon>Embryophyta</taxon>
        <taxon>Tracheophyta</taxon>
        <taxon>Spermatophyta</taxon>
        <taxon>Magnoliopsida</taxon>
        <taxon>Liliopsida</taxon>
        <taxon>Zingiberales</taxon>
        <taxon>Zingiberaceae</taxon>
        <taxon>Zingiber</taxon>
    </lineage>
</organism>
<dbReference type="InterPro" id="IPR011333">
    <property type="entry name" value="SKP1/BTB/POZ_sf"/>
</dbReference>
<dbReference type="AlphaFoldDB" id="A0A8J5KVT9"/>
<dbReference type="InterPro" id="IPR038920">
    <property type="entry name" value="At3g05675-like"/>
</dbReference>
<feature type="region of interest" description="Disordered" evidence="4">
    <location>
        <begin position="24"/>
        <end position="63"/>
    </location>
</feature>